<reference evidence="3" key="1">
    <citation type="journal article" date="2019" name="Int. J. Syst. Evol. Microbiol.">
        <title>The Global Catalogue of Microorganisms (GCM) 10K type strain sequencing project: providing services to taxonomists for standard genome sequencing and annotation.</title>
        <authorList>
            <consortium name="The Broad Institute Genomics Platform"/>
            <consortium name="The Broad Institute Genome Sequencing Center for Infectious Disease"/>
            <person name="Wu L."/>
            <person name="Ma J."/>
        </authorList>
    </citation>
    <scope>NUCLEOTIDE SEQUENCE [LARGE SCALE GENOMIC DNA]</scope>
    <source>
        <strain evidence="3">CCUG 60898</strain>
    </source>
</reference>
<dbReference type="InterPro" id="IPR001853">
    <property type="entry name" value="DSBA-like_thioredoxin_dom"/>
</dbReference>
<dbReference type="RefSeq" id="WP_380736346.1">
    <property type="nucleotide sequence ID" value="NZ_JBHTJP010000002.1"/>
</dbReference>
<accession>A0ABW3ICC0</accession>
<name>A0ABW3ICC0_9FLAO</name>
<dbReference type="Proteomes" id="UP001597100">
    <property type="component" value="Unassembled WGS sequence"/>
</dbReference>
<dbReference type="EMBL" id="JBHTJP010000002">
    <property type="protein sequence ID" value="MFD0975333.1"/>
    <property type="molecule type" value="Genomic_DNA"/>
</dbReference>
<dbReference type="InterPro" id="IPR036249">
    <property type="entry name" value="Thioredoxin-like_sf"/>
</dbReference>
<dbReference type="Gene3D" id="3.40.30.10">
    <property type="entry name" value="Glutaredoxin"/>
    <property type="match status" value="1"/>
</dbReference>
<evidence type="ECO:0000313" key="2">
    <source>
        <dbReference type="EMBL" id="MFD0975333.1"/>
    </source>
</evidence>
<dbReference type="Pfam" id="PF01323">
    <property type="entry name" value="DSBA"/>
    <property type="match status" value="1"/>
</dbReference>
<gene>
    <name evidence="2" type="ORF">ACFQ1G_00880</name>
</gene>
<keyword evidence="3" id="KW-1185">Reference proteome</keyword>
<comment type="caution">
    <text evidence="2">The sequence shown here is derived from an EMBL/GenBank/DDBJ whole genome shotgun (WGS) entry which is preliminary data.</text>
</comment>
<dbReference type="CDD" id="cd03024">
    <property type="entry name" value="DsbA_FrnE"/>
    <property type="match status" value="1"/>
</dbReference>
<dbReference type="PANTHER" id="PTHR13887">
    <property type="entry name" value="GLUTATHIONE S-TRANSFERASE KAPPA"/>
    <property type="match status" value="1"/>
</dbReference>
<evidence type="ECO:0000313" key="3">
    <source>
        <dbReference type="Proteomes" id="UP001597100"/>
    </source>
</evidence>
<dbReference type="PANTHER" id="PTHR13887:SF41">
    <property type="entry name" value="THIOREDOXIN SUPERFAMILY PROTEIN"/>
    <property type="match status" value="1"/>
</dbReference>
<dbReference type="SUPFAM" id="SSF52833">
    <property type="entry name" value="Thioredoxin-like"/>
    <property type="match status" value="1"/>
</dbReference>
<protein>
    <submittedName>
        <fullName evidence="2">DsbA family protein</fullName>
    </submittedName>
</protein>
<evidence type="ECO:0000259" key="1">
    <source>
        <dbReference type="Pfam" id="PF01323"/>
    </source>
</evidence>
<feature type="domain" description="DSBA-like thioredoxin" evidence="1">
    <location>
        <begin position="2"/>
        <end position="204"/>
    </location>
</feature>
<proteinExistence type="predicted"/>
<sequence length="214" mass="24273">MTVDIWSDVRCPFCYIGKHKFENALKEFNHKDNVEVRWHSFQLDPTIKTSPELSTLDYFTQVKNVSKEQALEMFSNMEDMARESGLKIDSNSTVLANSFRAHLLIQLAIQKGLANEVEEALFIAHFSEAKNIDDEETLVEIGISAGLAEQEVRNALTSEELSYAVKQDEMQAQQIGVRGVPFFVFNHKHGVSGAQATETFKEVLEKVWEEETGK</sequence>
<organism evidence="2 3">
    <name type="scientific">Salinimicrobium gaetbulicola</name>
    <dbReference type="NCBI Taxonomy" id="999702"/>
    <lineage>
        <taxon>Bacteria</taxon>
        <taxon>Pseudomonadati</taxon>
        <taxon>Bacteroidota</taxon>
        <taxon>Flavobacteriia</taxon>
        <taxon>Flavobacteriales</taxon>
        <taxon>Flavobacteriaceae</taxon>
        <taxon>Salinimicrobium</taxon>
    </lineage>
</organism>